<feature type="transmembrane region" description="Helical" evidence="7">
    <location>
        <begin position="383"/>
        <end position="411"/>
    </location>
</feature>
<proteinExistence type="predicted"/>
<accession>A0ABU5I4I9</accession>
<evidence type="ECO:0000256" key="5">
    <source>
        <dbReference type="ARBA" id="ARBA00023136"/>
    </source>
</evidence>
<dbReference type="CDD" id="cd01115">
    <property type="entry name" value="SLC13_permease"/>
    <property type="match status" value="1"/>
</dbReference>
<dbReference type="NCBIfam" id="TIGR00785">
    <property type="entry name" value="dass"/>
    <property type="match status" value="1"/>
</dbReference>
<evidence type="ECO:0000313" key="8">
    <source>
        <dbReference type="EMBL" id="MDY8109086.1"/>
    </source>
</evidence>
<keyword evidence="4 7" id="KW-1133">Transmembrane helix</keyword>
<protein>
    <submittedName>
        <fullName evidence="8">DASS family sodium-coupled anion symporter</fullName>
    </submittedName>
</protein>
<dbReference type="PANTHER" id="PTHR10283:SF82">
    <property type="entry name" value="SOLUTE CARRIER FAMILY 13 MEMBER 2"/>
    <property type="match status" value="1"/>
</dbReference>
<dbReference type="PROSITE" id="PS01271">
    <property type="entry name" value="NA_SULFATE"/>
    <property type="match status" value="1"/>
</dbReference>
<comment type="subcellular location">
    <subcellularLocation>
        <location evidence="1">Membrane</location>
        <topology evidence="1">Multi-pass membrane protein</topology>
    </subcellularLocation>
</comment>
<reference evidence="8 9" key="1">
    <citation type="submission" date="2023-12" db="EMBL/GenBank/DDBJ databases">
        <title>Description of Novel Strain Fulvimarina sp. 2208YS6-2-32 isolated from Uroteuthis (Photololigo) edulis.</title>
        <authorList>
            <person name="Park J.-S."/>
        </authorList>
    </citation>
    <scope>NUCLEOTIDE SEQUENCE [LARGE SCALE GENOMIC DNA]</scope>
    <source>
        <strain evidence="8 9">2208YS6-2-32</strain>
    </source>
</reference>
<dbReference type="Pfam" id="PF00939">
    <property type="entry name" value="Na_sulph_symp"/>
    <property type="match status" value="1"/>
</dbReference>
<feature type="transmembrane region" description="Helical" evidence="7">
    <location>
        <begin position="166"/>
        <end position="185"/>
    </location>
</feature>
<name>A0ABU5I4I9_9HYPH</name>
<dbReference type="InterPro" id="IPR001898">
    <property type="entry name" value="SLC13A/DASS"/>
</dbReference>
<feature type="transmembrane region" description="Helical" evidence="7">
    <location>
        <begin position="144"/>
        <end position="160"/>
    </location>
</feature>
<feature type="transmembrane region" description="Helical" evidence="7">
    <location>
        <begin position="59"/>
        <end position="86"/>
    </location>
</feature>
<keyword evidence="3 7" id="KW-0812">Transmembrane</keyword>
<evidence type="ECO:0000256" key="6">
    <source>
        <dbReference type="SAM" id="MobiDB-lite"/>
    </source>
</evidence>
<dbReference type="InterPro" id="IPR031312">
    <property type="entry name" value="Na/sul_symport_CS"/>
</dbReference>
<sequence length="523" mass="54392">MGLGNSSKRANPGDARKTAAAPAGGSLKLLPMLIGLAVFVVLLLLPAPEGLAIEAWRVVAVASLMIVWWITEAVPVPATALLPLVLFPLTGAISMDDAAAPYADPTIFLFMGGFMLAGAMERWNLHRRIALNIVARTGSRRHHIVGGFMLATAFLSMWVSNTATTVMMLPIALSVVGLVSGGAGEGEDSRRFAIALLLGVAYSASIGGVATLIGTPPNALLAGTLSQTYGYDLGFGRWMLIGVPVAVLMLAISWLLLTRVALRLPKDEIEGAHDMIHRELKGLGRMSRAEIVVGSVFAGAAVLWILRSWLQTFIPGLDDAGIAIGASLILFAVPAAIGRDADGTRIALLDWKTASRLPWGILILFGGGLSLASAVSGTGLDEWIGAGIGGFAGSLTLILLVMVVATIMLLLTEFTSNTATAATFLPLLAALSMNIGENPLMLAVPAALSASMAFMMPVATPPNALVFSSGHVSIPQMVRYGAWHNVAALLVISTVGYLVLTTLFGVTVGEMPAWATGADAGAQ</sequence>
<evidence type="ECO:0000256" key="1">
    <source>
        <dbReference type="ARBA" id="ARBA00004141"/>
    </source>
</evidence>
<keyword evidence="2" id="KW-0813">Transport</keyword>
<evidence type="ECO:0000313" key="9">
    <source>
        <dbReference type="Proteomes" id="UP001294412"/>
    </source>
</evidence>
<feature type="transmembrane region" description="Helical" evidence="7">
    <location>
        <begin position="192"/>
        <end position="215"/>
    </location>
</feature>
<dbReference type="Proteomes" id="UP001294412">
    <property type="component" value="Unassembled WGS sequence"/>
</dbReference>
<feature type="transmembrane region" description="Helical" evidence="7">
    <location>
        <begin position="29"/>
        <end position="47"/>
    </location>
</feature>
<feature type="transmembrane region" description="Helical" evidence="7">
    <location>
        <begin position="486"/>
        <end position="506"/>
    </location>
</feature>
<evidence type="ECO:0000256" key="3">
    <source>
        <dbReference type="ARBA" id="ARBA00022692"/>
    </source>
</evidence>
<feature type="transmembrane region" description="Helical" evidence="7">
    <location>
        <begin position="235"/>
        <end position="257"/>
    </location>
</feature>
<organism evidence="8 9">
    <name type="scientific">Fulvimarina uroteuthidis</name>
    <dbReference type="NCBI Taxonomy" id="3098149"/>
    <lineage>
        <taxon>Bacteria</taxon>
        <taxon>Pseudomonadati</taxon>
        <taxon>Pseudomonadota</taxon>
        <taxon>Alphaproteobacteria</taxon>
        <taxon>Hyphomicrobiales</taxon>
        <taxon>Aurantimonadaceae</taxon>
        <taxon>Fulvimarina</taxon>
    </lineage>
</organism>
<evidence type="ECO:0000256" key="7">
    <source>
        <dbReference type="SAM" id="Phobius"/>
    </source>
</evidence>
<keyword evidence="5 7" id="KW-0472">Membrane</keyword>
<dbReference type="RefSeq" id="WP_322186548.1">
    <property type="nucleotide sequence ID" value="NZ_JAXLPB010000002.1"/>
</dbReference>
<dbReference type="EMBL" id="JAXLPB010000002">
    <property type="protein sequence ID" value="MDY8109086.1"/>
    <property type="molecule type" value="Genomic_DNA"/>
</dbReference>
<feature type="transmembrane region" description="Helical" evidence="7">
    <location>
        <begin position="357"/>
        <end position="377"/>
    </location>
</feature>
<feature type="transmembrane region" description="Helical" evidence="7">
    <location>
        <begin position="291"/>
        <end position="314"/>
    </location>
</feature>
<keyword evidence="9" id="KW-1185">Reference proteome</keyword>
<feature type="transmembrane region" description="Helical" evidence="7">
    <location>
        <begin position="106"/>
        <end position="123"/>
    </location>
</feature>
<evidence type="ECO:0000256" key="4">
    <source>
        <dbReference type="ARBA" id="ARBA00022989"/>
    </source>
</evidence>
<evidence type="ECO:0000256" key="2">
    <source>
        <dbReference type="ARBA" id="ARBA00022448"/>
    </source>
</evidence>
<comment type="caution">
    <text evidence="8">The sequence shown here is derived from an EMBL/GenBank/DDBJ whole genome shotgun (WGS) entry which is preliminary data.</text>
</comment>
<gene>
    <name evidence="8" type="ORF">U0C82_08000</name>
</gene>
<dbReference type="PANTHER" id="PTHR10283">
    <property type="entry name" value="SOLUTE CARRIER FAMILY 13 MEMBER"/>
    <property type="match status" value="1"/>
</dbReference>
<feature type="transmembrane region" description="Helical" evidence="7">
    <location>
        <begin position="320"/>
        <end position="337"/>
    </location>
</feature>
<feature type="region of interest" description="Disordered" evidence="6">
    <location>
        <begin position="1"/>
        <end position="20"/>
    </location>
</feature>